<dbReference type="RefSeq" id="WP_160610192.1">
    <property type="nucleotide sequence ID" value="NZ_WTZA01000001.1"/>
</dbReference>
<keyword evidence="1" id="KW-0472">Membrane</keyword>
<evidence type="ECO:0000313" key="2">
    <source>
        <dbReference type="EMBL" id="MXO74433.1"/>
    </source>
</evidence>
<evidence type="ECO:0000313" key="3">
    <source>
        <dbReference type="Proteomes" id="UP000439522"/>
    </source>
</evidence>
<evidence type="ECO:0008006" key="4">
    <source>
        <dbReference type="Google" id="ProtNLM"/>
    </source>
</evidence>
<keyword evidence="1" id="KW-1133">Transmembrane helix</keyword>
<protein>
    <recommendedName>
        <fullName evidence="4">DUF1269 domain-containing protein</fullName>
    </recommendedName>
</protein>
<proteinExistence type="predicted"/>
<keyword evidence="3" id="KW-1185">Reference proteome</keyword>
<sequence>MTQEVDRLASFVVRAEDLAALNHLRTGHPRPRRLTWINRGTDQELRPTTVQMLLRTLFRGGASPSVSKLHREAGLRLTFDEAAARDEFARCFSQAFAVEKCKRRQEVTAIFERPEAAERAFRQLTASGVSARAISLLWRAGQYLESNPDEPRGHSRLSVAAASAGGGLAGAIFGVTLLTIPGVGLIAAGGAIAAQAAAVMGAFGGAMGATGGAFARMLTDLDVEDRAVDYYEAAVTRGKVFVSVDPAASHVDIATVHQLLEQAGGRFAEGERRSRPRGAAA</sequence>
<dbReference type="EMBL" id="WTZA01000001">
    <property type="protein sequence ID" value="MXO74433.1"/>
    <property type="molecule type" value="Genomic_DNA"/>
</dbReference>
<gene>
    <name evidence="2" type="ORF">GRI40_04240</name>
</gene>
<reference evidence="2 3" key="1">
    <citation type="submission" date="2019-12" db="EMBL/GenBank/DDBJ databases">
        <title>Genomic-based taxomic classification of the family Erythrobacteraceae.</title>
        <authorList>
            <person name="Xu L."/>
        </authorList>
    </citation>
    <scope>NUCLEOTIDE SEQUENCE [LARGE SCALE GENOMIC DNA]</scope>
    <source>
        <strain evidence="2 3">100921-2</strain>
    </source>
</reference>
<accession>A0A6I4TBL0</accession>
<feature type="transmembrane region" description="Helical" evidence="1">
    <location>
        <begin position="186"/>
        <end position="209"/>
    </location>
</feature>
<feature type="transmembrane region" description="Helical" evidence="1">
    <location>
        <begin position="157"/>
        <end position="180"/>
    </location>
</feature>
<evidence type="ECO:0000256" key="1">
    <source>
        <dbReference type="SAM" id="Phobius"/>
    </source>
</evidence>
<dbReference type="PANTHER" id="PTHR36109">
    <property type="entry name" value="MEMBRANE PROTEIN-RELATED"/>
    <property type="match status" value="1"/>
</dbReference>
<dbReference type="OrthoDB" id="7506951at2"/>
<dbReference type="Proteomes" id="UP000439522">
    <property type="component" value="Unassembled WGS sequence"/>
</dbReference>
<dbReference type="InterPro" id="IPR052948">
    <property type="entry name" value="Low_temp-induced_all0457"/>
</dbReference>
<keyword evidence="1" id="KW-0812">Transmembrane</keyword>
<name>A0A6I4TBL0_9SPHN</name>
<dbReference type="PANTHER" id="PTHR36109:SF2">
    <property type="entry name" value="MEMBRANE PROTEIN"/>
    <property type="match status" value="1"/>
</dbReference>
<comment type="caution">
    <text evidence="2">The sequence shown here is derived from an EMBL/GenBank/DDBJ whole genome shotgun (WGS) entry which is preliminary data.</text>
</comment>
<dbReference type="AlphaFoldDB" id="A0A6I4TBL0"/>
<organism evidence="2 3">
    <name type="scientific">Tsuneonella aeria</name>
    <dbReference type="NCBI Taxonomy" id="1837929"/>
    <lineage>
        <taxon>Bacteria</taxon>
        <taxon>Pseudomonadati</taxon>
        <taxon>Pseudomonadota</taxon>
        <taxon>Alphaproteobacteria</taxon>
        <taxon>Sphingomonadales</taxon>
        <taxon>Erythrobacteraceae</taxon>
        <taxon>Tsuneonella</taxon>
    </lineage>
</organism>